<dbReference type="EMBL" id="CARXXK010000002">
    <property type="protein sequence ID" value="CAI6354087.1"/>
    <property type="molecule type" value="Genomic_DNA"/>
</dbReference>
<evidence type="ECO:0000313" key="2">
    <source>
        <dbReference type="Proteomes" id="UP001160148"/>
    </source>
</evidence>
<organism evidence="1 2">
    <name type="scientific">Macrosiphum euphorbiae</name>
    <name type="common">potato aphid</name>
    <dbReference type="NCBI Taxonomy" id="13131"/>
    <lineage>
        <taxon>Eukaryota</taxon>
        <taxon>Metazoa</taxon>
        <taxon>Ecdysozoa</taxon>
        <taxon>Arthropoda</taxon>
        <taxon>Hexapoda</taxon>
        <taxon>Insecta</taxon>
        <taxon>Pterygota</taxon>
        <taxon>Neoptera</taxon>
        <taxon>Paraneoptera</taxon>
        <taxon>Hemiptera</taxon>
        <taxon>Sternorrhyncha</taxon>
        <taxon>Aphidomorpha</taxon>
        <taxon>Aphidoidea</taxon>
        <taxon>Aphididae</taxon>
        <taxon>Macrosiphini</taxon>
        <taxon>Macrosiphum</taxon>
    </lineage>
</organism>
<dbReference type="Proteomes" id="UP001160148">
    <property type="component" value="Unassembled WGS sequence"/>
</dbReference>
<comment type="caution">
    <text evidence="1">The sequence shown here is derived from an EMBL/GenBank/DDBJ whole genome shotgun (WGS) entry which is preliminary data.</text>
</comment>
<dbReference type="AlphaFoldDB" id="A0AAV0WEH6"/>
<evidence type="ECO:0000313" key="1">
    <source>
        <dbReference type="EMBL" id="CAI6354087.1"/>
    </source>
</evidence>
<sequence length="75" mass="8281">MYNVPRTTARNKLEGKSPTELIGHGGVSPILGDDINNSLADWVLTCTKMGFNIDREGPHLKNSPVKKDVLPCQKY</sequence>
<keyword evidence="2" id="KW-1185">Reference proteome</keyword>
<accession>A0AAV0WEH6</accession>
<protein>
    <submittedName>
        <fullName evidence="1">Uncharacterized protein</fullName>
    </submittedName>
</protein>
<gene>
    <name evidence="1" type="ORF">MEUPH1_LOCUS10132</name>
</gene>
<name>A0AAV0WEH6_9HEMI</name>
<reference evidence="1 2" key="1">
    <citation type="submission" date="2023-01" db="EMBL/GenBank/DDBJ databases">
        <authorList>
            <person name="Whitehead M."/>
        </authorList>
    </citation>
    <scope>NUCLEOTIDE SEQUENCE [LARGE SCALE GENOMIC DNA]</scope>
</reference>
<proteinExistence type="predicted"/>